<feature type="region of interest" description="Disordered" evidence="1">
    <location>
        <begin position="1"/>
        <end position="21"/>
    </location>
</feature>
<evidence type="ECO:0000313" key="3">
    <source>
        <dbReference type="Proteomes" id="UP000660885"/>
    </source>
</evidence>
<accession>A0ABS1U5D8</accession>
<name>A0ABS1U5D8_9PROT</name>
<evidence type="ECO:0000256" key="1">
    <source>
        <dbReference type="SAM" id="MobiDB-lite"/>
    </source>
</evidence>
<dbReference type="RefSeq" id="WP_202833002.1">
    <property type="nucleotide sequence ID" value="NZ_JAETWB010000008.1"/>
</dbReference>
<sequence length="295" mass="32204">MDLPLTPDAGPPPLQDEPPPYGLIRPATHRVPVIFASPHSGRAYPADFVAAARLDPVALRKSEDGFVDELFGAAPAEGMPLLAATFPRVFCDVNREPWELDPGMFDGPLPPWVNTASPRVGAGLGTIARVVATGEAVYRRQLSFAEAEDRIRRYWQPYHAALAALIAETRAEFGTCLLIDCHSMPTHPAQAANPPDFVLGDAHGTACAPRATRLVEEALAGMGYRVRRNDPYAGGYVTRHYGRPRDGVHALQIEVARPLYMDEARIERLPRMAVLQADITRLIAGLAATDWRFLG</sequence>
<protein>
    <submittedName>
        <fullName evidence="2">N-formylglutamate amidohydrolase</fullName>
    </submittedName>
</protein>
<dbReference type="EMBL" id="JAETWB010000008">
    <property type="protein sequence ID" value="MBL6079755.1"/>
    <property type="molecule type" value="Genomic_DNA"/>
</dbReference>
<keyword evidence="3" id="KW-1185">Reference proteome</keyword>
<comment type="caution">
    <text evidence="2">The sequence shown here is derived from an EMBL/GenBank/DDBJ whole genome shotgun (WGS) entry which is preliminary data.</text>
</comment>
<dbReference type="Pfam" id="PF05013">
    <property type="entry name" value="FGase"/>
    <property type="match status" value="1"/>
</dbReference>
<dbReference type="InterPro" id="IPR007709">
    <property type="entry name" value="N-FG_amidohydro"/>
</dbReference>
<dbReference type="Gene3D" id="3.40.630.40">
    <property type="entry name" value="Zn-dependent exopeptidases"/>
    <property type="match status" value="1"/>
</dbReference>
<feature type="compositionally biased region" description="Pro residues" evidence="1">
    <location>
        <begin position="9"/>
        <end position="21"/>
    </location>
</feature>
<evidence type="ECO:0000313" key="2">
    <source>
        <dbReference type="EMBL" id="MBL6079755.1"/>
    </source>
</evidence>
<dbReference type="Proteomes" id="UP000660885">
    <property type="component" value="Unassembled WGS sequence"/>
</dbReference>
<proteinExistence type="predicted"/>
<dbReference type="SUPFAM" id="SSF53187">
    <property type="entry name" value="Zn-dependent exopeptidases"/>
    <property type="match status" value="1"/>
</dbReference>
<organism evidence="2 3">
    <name type="scientific">Belnapia arida</name>
    <dbReference type="NCBI Taxonomy" id="2804533"/>
    <lineage>
        <taxon>Bacteria</taxon>
        <taxon>Pseudomonadati</taxon>
        <taxon>Pseudomonadota</taxon>
        <taxon>Alphaproteobacteria</taxon>
        <taxon>Acetobacterales</taxon>
        <taxon>Roseomonadaceae</taxon>
        <taxon>Belnapia</taxon>
    </lineage>
</organism>
<reference evidence="2 3" key="1">
    <citation type="submission" date="2021-01" db="EMBL/GenBank/DDBJ databases">
        <title>Belnapia mucosa sp. nov. and Belnapia arida sp. nov., isolated from the Tabernas Desert (Almeria, Spain).</title>
        <authorList>
            <person name="Molina-Menor E."/>
            <person name="Vidal-Verdu A."/>
            <person name="Calonge A."/>
            <person name="Satari L."/>
            <person name="Pereto J."/>
            <person name="Porcar M."/>
        </authorList>
    </citation>
    <scope>NUCLEOTIDE SEQUENCE [LARGE SCALE GENOMIC DNA]</scope>
    <source>
        <strain evidence="2 3">T18</strain>
    </source>
</reference>
<gene>
    <name evidence="2" type="ORF">JMJ56_17180</name>
</gene>